<keyword evidence="3" id="KW-1185">Reference proteome</keyword>
<organism evidence="2 3">
    <name type="scientific">Saccharothrix carnea</name>
    <dbReference type="NCBI Taxonomy" id="1280637"/>
    <lineage>
        <taxon>Bacteria</taxon>
        <taxon>Bacillati</taxon>
        <taxon>Actinomycetota</taxon>
        <taxon>Actinomycetes</taxon>
        <taxon>Pseudonocardiales</taxon>
        <taxon>Pseudonocardiaceae</taxon>
        <taxon>Saccharothrix</taxon>
    </lineage>
</organism>
<reference evidence="2 3" key="1">
    <citation type="submission" date="2018-03" db="EMBL/GenBank/DDBJ databases">
        <title>Genomic Encyclopedia of Type Strains, Phase III (KMG-III): the genomes of soil and plant-associated and newly described type strains.</title>
        <authorList>
            <person name="Whitman W."/>
        </authorList>
    </citation>
    <scope>NUCLEOTIDE SEQUENCE [LARGE SCALE GENOMIC DNA]</scope>
    <source>
        <strain evidence="2 3">CGMCC 4.7097</strain>
    </source>
</reference>
<feature type="region of interest" description="Disordered" evidence="1">
    <location>
        <begin position="218"/>
        <end position="263"/>
    </location>
</feature>
<evidence type="ECO:0000313" key="2">
    <source>
        <dbReference type="EMBL" id="PSL57077.1"/>
    </source>
</evidence>
<protein>
    <submittedName>
        <fullName evidence="2">Uncharacterized protein</fullName>
    </submittedName>
</protein>
<feature type="region of interest" description="Disordered" evidence="1">
    <location>
        <begin position="104"/>
        <end position="161"/>
    </location>
</feature>
<feature type="region of interest" description="Disordered" evidence="1">
    <location>
        <begin position="64"/>
        <end position="86"/>
    </location>
</feature>
<sequence>MFDSAVPRVHPRAMDRSGRSNRFQSTVSWRLREPARDSSHGWFACKRLLFGSLASIGRVERQHPVTTGYPAEGDVDRGGRSSKLGPRSANVLTFDCLRLCSAPRSADASTPGGSGHTGSRDRPTGVAGGADGRSVRLPRGPGLASGGARTDPARKEAKRDSVGEIDARLVRVRPGFRLAGPPVGRLYAAIRSLPALPNVVAGCATTACPDRMCSRRRSERRKARPRQCTFTALPPRPCSHSIKGDRMTAYGTGRPTHPRRGRT</sequence>
<dbReference type="EMBL" id="PYAX01000002">
    <property type="protein sequence ID" value="PSL57077.1"/>
    <property type="molecule type" value="Genomic_DNA"/>
</dbReference>
<name>A0A2P8IF42_SACCR</name>
<comment type="caution">
    <text evidence="2">The sequence shown here is derived from an EMBL/GenBank/DDBJ whole genome shotgun (WGS) entry which is preliminary data.</text>
</comment>
<dbReference type="Proteomes" id="UP000241118">
    <property type="component" value="Unassembled WGS sequence"/>
</dbReference>
<evidence type="ECO:0000313" key="3">
    <source>
        <dbReference type="Proteomes" id="UP000241118"/>
    </source>
</evidence>
<proteinExistence type="predicted"/>
<gene>
    <name evidence="2" type="ORF">B0I31_10254</name>
</gene>
<dbReference type="AlphaFoldDB" id="A0A2P8IF42"/>
<accession>A0A2P8IF42</accession>
<feature type="region of interest" description="Disordered" evidence="1">
    <location>
        <begin position="1"/>
        <end position="24"/>
    </location>
</feature>
<feature type="compositionally biased region" description="Basic and acidic residues" evidence="1">
    <location>
        <begin position="151"/>
        <end position="161"/>
    </location>
</feature>
<evidence type="ECO:0000256" key="1">
    <source>
        <dbReference type="SAM" id="MobiDB-lite"/>
    </source>
</evidence>